<dbReference type="InParanoid" id="M1AAQ3"/>
<dbReference type="Proteomes" id="UP000011115">
    <property type="component" value="Unassembled WGS sequence"/>
</dbReference>
<reference evidence="2" key="1">
    <citation type="journal article" date="2011" name="Nature">
        <title>Genome sequence and analysis of the tuber crop potato.</title>
        <authorList>
            <consortium name="The Potato Genome Sequencing Consortium"/>
        </authorList>
    </citation>
    <scope>NUCLEOTIDE SEQUENCE [LARGE SCALE GENOMIC DNA]</scope>
    <source>
        <strain evidence="2">cv. DM1-3 516 R44</strain>
    </source>
</reference>
<protein>
    <submittedName>
        <fullName evidence="1">Uncharacterized protein</fullName>
    </submittedName>
</protein>
<dbReference type="EnsemblPlants" id="PGSC0003DMT400018484">
    <property type="protein sequence ID" value="PGSC0003DMT400018484"/>
    <property type="gene ID" value="PGSC0003DMG402007173"/>
</dbReference>
<dbReference type="PaxDb" id="4113-PGSC0003DMT400018484"/>
<keyword evidence="2" id="KW-1185">Reference proteome</keyword>
<evidence type="ECO:0000313" key="1">
    <source>
        <dbReference type="EnsemblPlants" id="PGSC0003DMT400018484"/>
    </source>
</evidence>
<dbReference type="AlphaFoldDB" id="M1AAQ3"/>
<name>M1AAQ3_SOLTU</name>
<reference evidence="1" key="2">
    <citation type="submission" date="2015-06" db="UniProtKB">
        <authorList>
            <consortium name="EnsemblPlants"/>
        </authorList>
    </citation>
    <scope>IDENTIFICATION</scope>
    <source>
        <strain evidence="1">DM1-3 516 R44</strain>
    </source>
</reference>
<dbReference type="Gramene" id="PGSC0003DMT400018484">
    <property type="protein sequence ID" value="PGSC0003DMT400018484"/>
    <property type="gene ID" value="PGSC0003DMG402007173"/>
</dbReference>
<proteinExistence type="predicted"/>
<accession>M1AAQ3</accession>
<sequence>MSFFIQVRKRWDARRPEGRELLELSSAPLLTVLKVRLLPASTAEASARFKQLHTTAPYCLIQY</sequence>
<organism evidence="1 2">
    <name type="scientific">Solanum tuberosum</name>
    <name type="common">Potato</name>
    <dbReference type="NCBI Taxonomy" id="4113"/>
    <lineage>
        <taxon>Eukaryota</taxon>
        <taxon>Viridiplantae</taxon>
        <taxon>Streptophyta</taxon>
        <taxon>Embryophyta</taxon>
        <taxon>Tracheophyta</taxon>
        <taxon>Spermatophyta</taxon>
        <taxon>Magnoliopsida</taxon>
        <taxon>eudicotyledons</taxon>
        <taxon>Gunneridae</taxon>
        <taxon>Pentapetalae</taxon>
        <taxon>asterids</taxon>
        <taxon>lamiids</taxon>
        <taxon>Solanales</taxon>
        <taxon>Solanaceae</taxon>
        <taxon>Solanoideae</taxon>
        <taxon>Solaneae</taxon>
        <taxon>Solanum</taxon>
    </lineage>
</organism>
<evidence type="ECO:0000313" key="2">
    <source>
        <dbReference type="Proteomes" id="UP000011115"/>
    </source>
</evidence>
<dbReference type="HOGENOM" id="CLU_2890208_0_0_1"/>